<keyword evidence="8" id="KW-1185">Reference proteome</keyword>
<dbReference type="GO" id="GO:0004197">
    <property type="term" value="F:cysteine-type endopeptidase activity"/>
    <property type="evidence" value="ECO:0000318"/>
    <property type="project" value="GO_Central"/>
</dbReference>
<dbReference type="Gramene" id="ONI16765">
    <property type="protein sequence ID" value="ONI16765"/>
    <property type="gene ID" value="PRUPE_3G120900"/>
</dbReference>
<evidence type="ECO:0000256" key="4">
    <source>
        <dbReference type="ARBA" id="ARBA00022807"/>
    </source>
</evidence>
<dbReference type="eggNOG" id="KOG1543">
    <property type="taxonomic scope" value="Eukaryota"/>
</dbReference>
<dbReference type="InterPro" id="IPR013128">
    <property type="entry name" value="Peptidase_C1A"/>
</dbReference>
<evidence type="ECO:0000313" key="8">
    <source>
        <dbReference type="Proteomes" id="UP000006882"/>
    </source>
</evidence>
<evidence type="ECO:0000256" key="3">
    <source>
        <dbReference type="ARBA" id="ARBA00022801"/>
    </source>
</evidence>
<dbReference type="GO" id="GO:0005615">
    <property type="term" value="C:extracellular space"/>
    <property type="evidence" value="ECO:0000318"/>
    <property type="project" value="GO_Central"/>
</dbReference>
<dbReference type="EMBL" id="CM007653">
    <property type="protein sequence ID" value="ONI16765.1"/>
    <property type="molecule type" value="Genomic_DNA"/>
</dbReference>
<feature type="region of interest" description="Disordered" evidence="5">
    <location>
        <begin position="80"/>
        <end position="111"/>
    </location>
</feature>
<evidence type="ECO:0000259" key="6">
    <source>
        <dbReference type="SMART" id="SM00645"/>
    </source>
</evidence>
<feature type="domain" description="Peptidase C1A papain C-terminal" evidence="6">
    <location>
        <begin position="16"/>
        <end position="236"/>
    </location>
</feature>
<name>A0A251Q260_PRUPE</name>
<dbReference type="GO" id="GO:0005764">
    <property type="term" value="C:lysosome"/>
    <property type="evidence" value="ECO:0000318"/>
    <property type="project" value="GO_Central"/>
</dbReference>
<keyword evidence="2" id="KW-0645">Protease</keyword>
<dbReference type="Gene3D" id="3.90.70.10">
    <property type="entry name" value="Cysteine proteinases"/>
    <property type="match status" value="1"/>
</dbReference>
<keyword evidence="3" id="KW-0378">Hydrolase</keyword>
<evidence type="ECO:0000256" key="5">
    <source>
        <dbReference type="SAM" id="MobiDB-lite"/>
    </source>
</evidence>
<keyword evidence="4" id="KW-0788">Thiol protease</keyword>
<dbReference type="PANTHER" id="PTHR12411">
    <property type="entry name" value="CYSTEINE PROTEASE FAMILY C1-RELATED"/>
    <property type="match status" value="1"/>
</dbReference>
<dbReference type="InterPro" id="IPR038765">
    <property type="entry name" value="Papain-like_cys_pep_sf"/>
</dbReference>
<protein>
    <recommendedName>
        <fullName evidence="6">Peptidase C1A papain C-terminal domain-containing protein</fullName>
    </recommendedName>
</protein>
<dbReference type="Pfam" id="PF00112">
    <property type="entry name" value="Peptidase_C1"/>
    <property type="match status" value="1"/>
</dbReference>
<dbReference type="AlphaFoldDB" id="A0A251Q260"/>
<evidence type="ECO:0000256" key="2">
    <source>
        <dbReference type="ARBA" id="ARBA00022670"/>
    </source>
</evidence>
<dbReference type="SUPFAM" id="SSF54001">
    <property type="entry name" value="Cysteine proteinases"/>
    <property type="match status" value="1"/>
</dbReference>
<accession>A0A251Q260</accession>
<organism evidence="7 8">
    <name type="scientific">Prunus persica</name>
    <name type="common">Peach</name>
    <name type="synonym">Amygdalus persica</name>
    <dbReference type="NCBI Taxonomy" id="3760"/>
    <lineage>
        <taxon>Eukaryota</taxon>
        <taxon>Viridiplantae</taxon>
        <taxon>Streptophyta</taxon>
        <taxon>Embryophyta</taxon>
        <taxon>Tracheophyta</taxon>
        <taxon>Spermatophyta</taxon>
        <taxon>Magnoliopsida</taxon>
        <taxon>eudicotyledons</taxon>
        <taxon>Gunneridae</taxon>
        <taxon>Pentapetalae</taxon>
        <taxon>rosids</taxon>
        <taxon>fabids</taxon>
        <taxon>Rosales</taxon>
        <taxon>Rosaceae</taxon>
        <taxon>Amygdaloideae</taxon>
        <taxon>Amygdaleae</taxon>
        <taxon>Prunus</taxon>
    </lineage>
</organism>
<dbReference type="GO" id="GO:0051603">
    <property type="term" value="P:proteolysis involved in protein catabolic process"/>
    <property type="evidence" value="ECO:0000318"/>
    <property type="project" value="GO_Central"/>
</dbReference>
<dbReference type="STRING" id="3760.A0A251Q260"/>
<dbReference type="InterPro" id="IPR000668">
    <property type="entry name" value="Peptidase_C1A_C"/>
</dbReference>
<dbReference type="Proteomes" id="UP000006882">
    <property type="component" value="Chromosome G3"/>
</dbReference>
<evidence type="ECO:0000313" key="7">
    <source>
        <dbReference type="EMBL" id="ONI16765.1"/>
    </source>
</evidence>
<gene>
    <name evidence="7" type="ORF">PRUPE_3G120900</name>
</gene>
<reference evidence="7 8" key="1">
    <citation type="journal article" date="2013" name="Nat. Genet.">
        <title>The high-quality draft genome of peach (Prunus persica) identifies unique patterns of genetic diversity, domestication and genome evolution.</title>
        <authorList>
            <consortium name="International Peach Genome Initiative"/>
            <person name="Verde I."/>
            <person name="Abbott A.G."/>
            <person name="Scalabrin S."/>
            <person name="Jung S."/>
            <person name="Shu S."/>
            <person name="Marroni F."/>
            <person name="Zhebentyayeva T."/>
            <person name="Dettori M.T."/>
            <person name="Grimwood J."/>
            <person name="Cattonaro F."/>
            <person name="Zuccolo A."/>
            <person name="Rossini L."/>
            <person name="Jenkins J."/>
            <person name="Vendramin E."/>
            <person name="Meisel L.A."/>
            <person name="Decroocq V."/>
            <person name="Sosinski B."/>
            <person name="Prochnik S."/>
            <person name="Mitros T."/>
            <person name="Policriti A."/>
            <person name="Cipriani G."/>
            <person name="Dondini L."/>
            <person name="Ficklin S."/>
            <person name="Goodstein D.M."/>
            <person name="Xuan P."/>
            <person name="Del Fabbro C."/>
            <person name="Aramini V."/>
            <person name="Copetti D."/>
            <person name="Gonzalez S."/>
            <person name="Horner D.S."/>
            <person name="Falchi R."/>
            <person name="Lucas S."/>
            <person name="Mica E."/>
            <person name="Maldonado J."/>
            <person name="Lazzari B."/>
            <person name="Bielenberg D."/>
            <person name="Pirona R."/>
            <person name="Miculan M."/>
            <person name="Barakat A."/>
            <person name="Testolin R."/>
            <person name="Stella A."/>
            <person name="Tartarini S."/>
            <person name="Tonutti P."/>
            <person name="Arus P."/>
            <person name="Orellana A."/>
            <person name="Wells C."/>
            <person name="Main D."/>
            <person name="Vizzotto G."/>
            <person name="Silva H."/>
            <person name="Salamini F."/>
            <person name="Schmutz J."/>
            <person name="Morgante M."/>
            <person name="Rokhsar D.S."/>
        </authorList>
    </citation>
    <scope>NUCLEOTIDE SEQUENCE [LARGE SCALE GENOMIC DNA]</scope>
    <source>
        <strain evidence="8">cv. Nemared</strain>
    </source>
</reference>
<feature type="compositionally biased region" description="Basic and acidic residues" evidence="5">
    <location>
        <begin position="84"/>
        <end position="96"/>
    </location>
</feature>
<comment type="similarity">
    <text evidence="1">Belongs to the peptidase C1 family.</text>
</comment>
<sequence length="236" mass="26457">MLHTRLRANKSQKFQRKKASCHEINKINFSTASCQISITKNQEKSKNKQQIPNQFHQILKNHFKETQSPFLKINSEPRFVRKNQRPENGERSEQEITSRGTAIDRGSRYLDNHGEDQGCEGGLMDDAFQFNKIMGLVRKLDTLTTLLMVHATPREEATIAAKIIGYEDVPANSEKALLTVVAHQPVSVAIDASGSDFQFYSSGVFTGTCGTSLDHGVTAVGYEVSDDGTKYWFVKN</sequence>
<proteinExistence type="inferred from homology"/>
<evidence type="ECO:0000256" key="1">
    <source>
        <dbReference type="ARBA" id="ARBA00008455"/>
    </source>
</evidence>
<dbReference type="SMART" id="SM00645">
    <property type="entry name" value="Pept_C1"/>
    <property type="match status" value="1"/>
</dbReference>